<evidence type="ECO:0000259" key="3">
    <source>
        <dbReference type="PROSITE" id="PS51286"/>
    </source>
</evidence>
<name>A0ABQ9JXA0_9CUCU</name>
<reference evidence="4" key="1">
    <citation type="journal article" date="2023" name="Insect Mol. Biol.">
        <title>Genome sequencing provides insights into the evolution of gene families encoding plant cell wall-degrading enzymes in longhorned beetles.</title>
        <authorList>
            <person name="Shin N.R."/>
            <person name="Okamura Y."/>
            <person name="Kirsch R."/>
            <person name="Pauchet Y."/>
        </authorList>
    </citation>
    <scope>NUCLEOTIDE SEQUENCE</scope>
    <source>
        <strain evidence="4">MMC_N1</strain>
    </source>
</reference>
<protein>
    <recommendedName>
        <fullName evidence="3">RAP domain-containing protein</fullName>
    </recommendedName>
</protein>
<dbReference type="InterPro" id="IPR050870">
    <property type="entry name" value="FAST_kinase"/>
</dbReference>
<dbReference type="PROSITE" id="PS51286">
    <property type="entry name" value="RAP"/>
    <property type="match status" value="1"/>
</dbReference>
<accession>A0ABQ9JXA0</accession>
<dbReference type="PANTHER" id="PTHR21228:SF72">
    <property type="entry name" value="LD32258P"/>
    <property type="match status" value="1"/>
</dbReference>
<evidence type="ECO:0000256" key="1">
    <source>
        <dbReference type="ARBA" id="ARBA00004173"/>
    </source>
</evidence>
<dbReference type="Pfam" id="PF08373">
    <property type="entry name" value="RAP"/>
    <property type="match status" value="1"/>
</dbReference>
<dbReference type="InterPro" id="IPR013584">
    <property type="entry name" value="RAP"/>
</dbReference>
<dbReference type="Pfam" id="PF06743">
    <property type="entry name" value="FAST_1"/>
    <property type="match status" value="1"/>
</dbReference>
<proteinExistence type="predicted"/>
<dbReference type="EMBL" id="JAPWTJ010000098">
    <property type="protein sequence ID" value="KAJ8982983.1"/>
    <property type="molecule type" value="Genomic_DNA"/>
</dbReference>
<feature type="domain" description="RAP" evidence="3">
    <location>
        <begin position="835"/>
        <end position="893"/>
    </location>
</feature>
<keyword evidence="2" id="KW-0496">Mitochondrion</keyword>
<dbReference type="PANTHER" id="PTHR21228">
    <property type="entry name" value="FAST LEU-RICH DOMAIN-CONTAINING"/>
    <property type="match status" value="1"/>
</dbReference>
<comment type="subcellular location">
    <subcellularLocation>
        <location evidence="1">Mitochondrion</location>
    </subcellularLocation>
</comment>
<dbReference type="Proteomes" id="UP001162164">
    <property type="component" value="Unassembled WGS sequence"/>
</dbReference>
<evidence type="ECO:0000313" key="4">
    <source>
        <dbReference type="EMBL" id="KAJ8982983.1"/>
    </source>
</evidence>
<evidence type="ECO:0000313" key="5">
    <source>
        <dbReference type="Proteomes" id="UP001162164"/>
    </source>
</evidence>
<comment type="caution">
    <text evidence="4">The sequence shown here is derived from an EMBL/GenBank/DDBJ whole genome shotgun (WGS) entry which is preliminary data.</text>
</comment>
<dbReference type="InterPro" id="IPR010622">
    <property type="entry name" value="FAST_Leu-rich"/>
</dbReference>
<dbReference type="SMART" id="SM00952">
    <property type="entry name" value="RAP"/>
    <property type="match status" value="1"/>
</dbReference>
<keyword evidence="5" id="KW-1185">Reference proteome</keyword>
<gene>
    <name evidence="4" type="ORF">NQ317_001423</name>
</gene>
<dbReference type="Pfam" id="PF08368">
    <property type="entry name" value="FAST_2"/>
    <property type="match status" value="1"/>
</dbReference>
<dbReference type="InterPro" id="IPR013579">
    <property type="entry name" value="FAST_2"/>
</dbReference>
<sequence length="908" mass="107304">MVLWQSVNTQLLPALWFCHKKNIISHSLSIPTYRRSSNYPKFKHNLNKPCFVASKVCSKSLHTDDENEELSDDFPTLEMDQFDQFQTARDVLFKNSKDWVVNNLNRCASVEELFNVVNDNIDIFEDAHITQTILVLRDLQNMCHYYSSDISPKKFLNNLNDDHNFHRILKLIETRIDTFDPQYLSVLFLYLKKLGIAVEEPFMQTISLKLRDHLLNAFCWICVLDFYSENSVRPYYMSLNLVPTILAQIGSCNSADDLGHLTECLNRLNNMVTTKILDKYKEKLQDFVKHEKVTGANYPVLLKILIFLNYPKWSSQNATLISKCILLMENEIPLFNVKEIITLYEVLFNNEEPGNILNSLQRCSANHLQRFETEDRESYFKLKLLSSLVYFTSPLHRIQFRKDIYKYLKHSNNIASILLLRKIFTYLKVADVYLCAKYWNLCLELLERDLSGLNVVKFCQNYMNFNTDVNSYRHYRFEHKIMKYIGETIKNGTILSPTVISTYLSFSMVYGKNSLLLEQLIEKFVTNLDQYKAVDIVRISYAISLLDNIRDNCIQQKQIDKLRSSLSTRTENLIALEEYNILQNDMLIKASVLRKDYEKEFFENLLLGYKEINYMSSKIIDNICFSFVATASLIPEIINKCTEYIIKYPDHLLGFNAERVLYLCYYLDYYPTDFFEVVTDIIIRDQERLSGLAFIQSAFSLCYFNKLPSSFIKNIFNVEFLDKLDIELDNCYSKDKYPQRVRNRLMQLNRAVCLEYPEYNVPWFHRKYMEDFYKTDVDKHFPLRIKEYLVEVLGKQNYILQDVVTPYGYHIDFVINLNSNEEAVLPNSPDIKKRLALLLVRQHSFTRFYTHLKGKYQLKRRHLEMLGYGVVIIKFNEWINLLYAEERLEFVSNKIWGRGHEESVSLKR</sequence>
<organism evidence="4 5">
    <name type="scientific">Molorchus minor</name>
    <dbReference type="NCBI Taxonomy" id="1323400"/>
    <lineage>
        <taxon>Eukaryota</taxon>
        <taxon>Metazoa</taxon>
        <taxon>Ecdysozoa</taxon>
        <taxon>Arthropoda</taxon>
        <taxon>Hexapoda</taxon>
        <taxon>Insecta</taxon>
        <taxon>Pterygota</taxon>
        <taxon>Neoptera</taxon>
        <taxon>Endopterygota</taxon>
        <taxon>Coleoptera</taxon>
        <taxon>Polyphaga</taxon>
        <taxon>Cucujiformia</taxon>
        <taxon>Chrysomeloidea</taxon>
        <taxon>Cerambycidae</taxon>
        <taxon>Lamiinae</taxon>
        <taxon>Monochamini</taxon>
        <taxon>Molorchus</taxon>
    </lineage>
</organism>
<evidence type="ECO:0000256" key="2">
    <source>
        <dbReference type="ARBA" id="ARBA00023128"/>
    </source>
</evidence>